<dbReference type="GeneID" id="95776173"/>
<name>A0A6C1KN74_XANAU</name>
<evidence type="ECO:0000256" key="2">
    <source>
        <dbReference type="ARBA" id="ARBA00009142"/>
    </source>
</evidence>
<evidence type="ECO:0000256" key="6">
    <source>
        <dbReference type="ARBA" id="ARBA00022989"/>
    </source>
</evidence>
<feature type="transmembrane region" description="Helical" evidence="8">
    <location>
        <begin position="132"/>
        <end position="156"/>
    </location>
</feature>
<keyword evidence="3" id="KW-0813">Transport</keyword>
<keyword evidence="7 8" id="KW-0472">Membrane</keyword>
<dbReference type="Proteomes" id="UP000305131">
    <property type="component" value="Unassembled WGS sequence"/>
</dbReference>
<dbReference type="OrthoDB" id="7028171at2"/>
<dbReference type="EMBL" id="VAUP01000042">
    <property type="protein sequence ID" value="TLX40756.1"/>
    <property type="molecule type" value="Genomic_DNA"/>
</dbReference>
<comment type="similarity">
    <text evidence="2 8">Belongs to the 4-toluene sulfonate uptake permease (TSUP) (TC 2.A.102) family.</text>
</comment>
<keyword evidence="4 8" id="KW-1003">Cell membrane</keyword>
<evidence type="ECO:0000313" key="10">
    <source>
        <dbReference type="Proteomes" id="UP000305131"/>
    </source>
</evidence>
<dbReference type="RefSeq" id="WP_138401668.1">
    <property type="nucleotide sequence ID" value="NZ_JBAFVI010000016.1"/>
</dbReference>
<feature type="transmembrane region" description="Helical" evidence="8">
    <location>
        <begin position="227"/>
        <end position="244"/>
    </location>
</feature>
<evidence type="ECO:0000256" key="5">
    <source>
        <dbReference type="ARBA" id="ARBA00022692"/>
    </source>
</evidence>
<dbReference type="Pfam" id="PF01925">
    <property type="entry name" value="TauE"/>
    <property type="match status" value="1"/>
</dbReference>
<evidence type="ECO:0000256" key="8">
    <source>
        <dbReference type="RuleBase" id="RU363041"/>
    </source>
</evidence>
<dbReference type="InterPro" id="IPR052017">
    <property type="entry name" value="TSUP"/>
</dbReference>
<evidence type="ECO:0000313" key="9">
    <source>
        <dbReference type="EMBL" id="TLX40756.1"/>
    </source>
</evidence>
<evidence type="ECO:0000256" key="4">
    <source>
        <dbReference type="ARBA" id="ARBA00022475"/>
    </source>
</evidence>
<gene>
    <name evidence="9" type="ORF">FBQ73_22205</name>
</gene>
<evidence type="ECO:0000256" key="3">
    <source>
        <dbReference type="ARBA" id="ARBA00022448"/>
    </source>
</evidence>
<protein>
    <recommendedName>
        <fullName evidence="8">Probable membrane transporter protein</fullName>
    </recommendedName>
</protein>
<dbReference type="PANTHER" id="PTHR30269:SF37">
    <property type="entry name" value="MEMBRANE TRANSPORTER PROTEIN"/>
    <property type="match status" value="1"/>
</dbReference>
<feature type="transmembrane region" description="Helical" evidence="8">
    <location>
        <begin position="43"/>
        <end position="65"/>
    </location>
</feature>
<keyword evidence="6 8" id="KW-1133">Transmembrane helix</keyword>
<feature type="transmembrane region" description="Helical" evidence="8">
    <location>
        <begin position="7"/>
        <end position="31"/>
    </location>
</feature>
<accession>A0A6C1KN74</accession>
<reference evidence="9 10" key="1">
    <citation type="submission" date="2019-05" db="EMBL/GenBank/DDBJ databases">
        <authorList>
            <person name="Zhou X."/>
        </authorList>
    </citation>
    <scope>NUCLEOTIDE SEQUENCE [LARGE SCALE GENOMIC DNA]</scope>
    <source>
        <strain evidence="9 10">DSM 432</strain>
    </source>
</reference>
<dbReference type="GO" id="GO:0005886">
    <property type="term" value="C:plasma membrane"/>
    <property type="evidence" value="ECO:0007669"/>
    <property type="project" value="UniProtKB-SubCell"/>
</dbReference>
<proteinExistence type="inferred from homology"/>
<comment type="caution">
    <text evidence="9">The sequence shown here is derived from an EMBL/GenBank/DDBJ whole genome shotgun (WGS) entry which is preliminary data.</text>
</comment>
<keyword evidence="5 8" id="KW-0812">Transmembrane</keyword>
<dbReference type="AlphaFoldDB" id="A0A6C1KN74"/>
<dbReference type="PANTHER" id="PTHR30269">
    <property type="entry name" value="TRANSMEMBRANE PROTEIN YFCA"/>
    <property type="match status" value="1"/>
</dbReference>
<feature type="transmembrane region" description="Helical" evidence="8">
    <location>
        <begin position="168"/>
        <end position="190"/>
    </location>
</feature>
<evidence type="ECO:0000256" key="7">
    <source>
        <dbReference type="ARBA" id="ARBA00023136"/>
    </source>
</evidence>
<evidence type="ECO:0000256" key="1">
    <source>
        <dbReference type="ARBA" id="ARBA00004651"/>
    </source>
</evidence>
<organism evidence="9 10">
    <name type="scientific">Xanthobacter autotrophicus</name>
    <dbReference type="NCBI Taxonomy" id="280"/>
    <lineage>
        <taxon>Bacteria</taxon>
        <taxon>Pseudomonadati</taxon>
        <taxon>Pseudomonadota</taxon>
        <taxon>Alphaproteobacteria</taxon>
        <taxon>Hyphomicrobiales</taxon>
        <taxon>Xanthobacteraceae</taxon>
        <taxon>Xanthobacter</taxon>
    </lineage>
</organism>
<sequence>MIVDPVFYAAAVPATILVGMSKGGFTGLSVLAQPILALAMSPIQAAAILLPVLIVQDVVSLYAYWRRWSVAELRRTLPAAVVGIVIGYLLAASVSDQAVALGIGLLSIAEAARHALSKGLKRPAGEAGRGSAALWSAVAGFVSMIANAGGPPMMIYLLRRPRLSPEQFAATTAAFFSVVNWVKVPFFLALGQITGANLATSAVLLPVAIIATFAGVQLVRRVPADRFFGIIYLILAAVGAKLVHDGLPGF</sequence>
<comment type="subcellular location">
    <subcellularLocation>
        <location evidence="1 8">Cell membrane</location>
        <topology evidence="1 8">Multi-pass membrane protein</topology>
    </subcellularLocation>
</comment>
<feature type="transmembrane region" description="Helical" evidence="8">
    <location>
        <begin position="77"/>
        <end position="95"/>
    </location>
</feature>
<feature type="transmembrane region" description="Helical" evidence="8">
    <location>
        <begin position="196"/>
        <end position="215"/>
    </location>
</feature>
<dbReference type="InterPro" id="IPR002781">
    <property type="entry name" value="TM_pro_TauE-like"/>
</dbReference>